<keyword evidence="3" id="KW-0804">Transcription</keyword>
<name>A0ABQ6IT06_9MICO</name>
<dbReference type="PANTHER" id="PTHR43537:SF24">
    <property type="entry name" value="GLUCONATE OPERON TRANSCRIPTIONAL REPRESSOR"/>
    <property type="match status" value="1"/>
</dbReference>
<keyword evidence="6" id="KW-1185">Reference proteome</keyword>
<feature type="domain" description="GntR C-terminal" evidence="4">
    <location>
        <begin position="1"/>
        <end position="114"/>
    </location>
</feature>
<dbReference type="Pfam" id="PF07729">
    <property type="entry name" value="FCD"/>
    <property type="match status" value="1"/>
</dbReference>
<sequence length="126" mass="13553">MEPAAVALAARSSLSSDQRRYLQDCYEAVHAADRDHFRPFDARFHIALAEVTGSPSLASTVADARAAASELLDAIPYLDKNIHHSDEQHAAILQAVLTGDADTARSVMEEHLEGTAALLRGFLAAQ</sequence>
<evidence type="ECO:0000259" key="4">
    <source>
        <dbReference type="SMART" id="SM00895"/>
    </source>
</evidence>
<comment type="caution">
    <text evidence="5">The sequence shown here is derived from an EMBL/GenBank/DDBJ whole genome shotgun (WGS) entry which is preliminary data.</text>
</comment>
<proteinExistence type="predicted"/>
<protein>
    <recommendedName>
        <fullName evidence="4">GntR C-terminal domain-containing protein</fullName>
    </recommendedName>
</protein>
<dbReference type="Gene3D" id="1.20.120.530">
    <property type="entry name" value="GntR ligand-binding domain-like"/>
    <property type="match status" value="1"/>
</dbReference>
<keyword evidence="1" id="KW-0805">Transcription regulation</keyword>
<evidence type="ECO:0000256" key="1">
    <source>
        <dbReference type="ARBA" id="ARBA00023015"/>
    </source>
</evidence>
<gene>
    <name evidence="5" type="ORF">GCM10025883_30670</name>
</gene>
<evidence type="ECO:0000313" key="5">
    <source>
        <dbReference type="EMBL" id="GMA41022.1"/>
    </source>
</evidence>
<evidence type="ECO:0000313" key="6">
    <source>
        <dbReference type="Proteomes" id="UP001157126"/>
    </source>
</evidence>
<keyword evidence="2" id="KW-0238">DNA-binding</keyword>
<dbReference type="PANTHER" id="PTHR43537">
    <property type="entry name" value="TRANSCRIPTIONAL REGULATOR, GNTR FAMILY"/>
    <property type="match status" value="1"/>
</dbReference>
<organism evidence="5 6">
    <name type="scientific">Mobilicoccus caccae</name>
    <dbReference type="NCBI Taxonomy" id="1859295"/>
    <lineage>
        <taxon>Bacteria</taxon>
        <taxon>Bacillati</taxon>
        <taxon>Actinomycetota</taxon>
        <taxon>Actinomycetes</taxon>
        <taxon>Micrococcales</taxon>
        <taxon>Dermatophilaceae</taxon>
        <taxon>Mobilicoccus</taxon>
    </lineage>
</organism>
<accession>A0ABQ6IT06</accession>
<dbReference type="InterPro" id="IPR008920">
    <property type="entry name" value="TF_FadR/GntR_C"/>
</dbReference>
<reference evidence="6" key="1">
    <citation type="journal article" date="2019" name="Int. J. Syst. Evol. Microbiol.">
        <title>The Global Catalogue of Microorganisms (GCM) 10K type strain sequencing project: providing services to taxonomists for standard genome sequencing and annotation.</title>
        <authorList>
            <consortium name="The Broad Institute Genomics Platform"/>
            <consortium name="The Broad Institute Genome Sequencing Center for Infectious Disease"/>
            <person name="Wu L."/>
            <person name="Ma J."/>
        </authorList>
    </citation>
    <scope>NUCLEOTIDE SEQUENCE [LARGE SCALE GENOMIC DNA]</scope>
    <source>
        <strain evidence="6">NBRC 113072</strain>
    </source>
</reference>
<dbReference type="SMART" id="SM00895">
    <property type="entry name" value="FCD"/>
    <property type="match status" value="1"/>
</dbReference>
<evidence type="ECO:0000256" key="3">
    <source>
        <dbReference type="ARBA" id="ARBA00023163"/>
    </source>
</evidence>
<dbReference type="EMBL" id="BSUO01000001">
    <property type="protein sequence ID" value="GMA41022.1"/>
    <property type="molecule type" value="Genomic_DNA"/>
</dbReference>
<dbReference type="SUPFAM" id="SSF48008">
    <property type="entry name" value="GntR ligand-binding domain-like"/>
    <property type="match status" value="1"/>
</dbReference>
<dbReference type="InterPro" id="IPR011711">
    <property type="entry name" value="GntR_C"/>
</dbReference>
<evidence type="ECO:0000256" key="2">
    <source>
        <dbReference type="ARBA" id="ARBA00023125"/>
    </source>
</evidence>
<dbReference type="Proteomes" id="UP001157126">
    <property type="component" value="Unassembled WGS sequence"/>
</dbReference>